<reference evidence="2 3" key="3">
    <citation type="journal article" date="2010" name="BMC Genomics">
        <title>Transcriptome sequencing and comparative analysis of cucumber flowers with different sex types.</title>
        <authorList>
            <person name="Guo S."/>
            <person name="Zheng Y."/>
            <person name="Joung J.G."/>
            <person name="Liu S."/>
            <person name="Zhang Z."/>
            <person name="Crasta O.R."/>
            <person name="Sobral B.W."/>
            <person name="Xu Y."/>
            <person name="Huang S."/>
            <person name="Fei Z."/>
        </authorList>
    </citation>
    <scope>NUCLEOTIDE SEQUENCE [LARGE SCALE GENOMIC DNA]</scope>
    <source>
        <strain evidence="3">cv. 9930</strain>
    </source>
</reference>
<organism evidence="2 3">
    <name type="scientific">Cucumis sativus</name>
    <name type="common">Cucumber</name>
    <dbReference type="NCBI Taxonomy" id="3659"/>
    <lineage>
        <taxon>Eukaryota</taxon>
        <taxon>Viridiplantae</taxon>
        <taxon>Streptophyta</taxon>
        <taxon>Embryophyta</taxon>
        <taxon>Tracheophyta</taxon>
        <taxon>Spermatophyta</taxon>
        <taxon>Magnoliopsida</taxon>
        <taxon>eudicotyledons</taxon>
        <taxon>Gunneridae</taxon>
        <taxon>Pentapetalae</taxon>
        <taxon>rosids</taxon>
        <taxon>fabids</taxon>
        <taxon>Cucurbitales</taxon>
        <taxon>Cucurbitaceae</taxon>
        <taxon>Benincaseae</taxon>
        <taxon>Cucumis</taxon>
    </lineage>
</organism>
<proteinExistence type="predicted"/>
<protein>
    <submittedName>
        <fullName evidence="2">Uncharacterized protein</fullName>
    </submittedName>
</protein>
<accession>A0A0A0KN97</accession>
<evidence type="ECO:0000256" key="1">
    <source>
        <dbReference type="SAM" id="MobiDB-lite"/>
    </source>
</evidence>
<evidence type="ECO:0000313" key="2">
    <source>
        <dbReference type="EMBL" id="KGN51028.1"/>
    </source>
</evidence>
<reference evidence="2 3" key="2">
    <citation type="journal article" date="2009" name="PLoS ONE">
        <title>An integrated genetic and cytogenetic map of the cucumber genome.</title>
        <authorList>
            <person name="Ren Y."/>
            <person name="Zhang Z."/>
            <person name="Liu J."/>
            <person name="Staub J.E."/>
            <person name="Han Y."/>
            <person name="Cheng Z."/>
            <person name="Li X."/>
            <person name="Lu J."/>
            <person name="Miao H."/>
            <person name="Kang H."/>
            <person name="Xie B."/>
            <person name="Gu X."/>
            <person name="Wang X."/>
            <person name="Du Y."/>
            <person name="Jin W."/>
            <person name="Huang S."/>
        </authorList>
    </citation>
    <scope>NUCLEOTIDE SEQUENCE [LARGE SCALE GENOMIC DNA]</scope>
    <source>
        <strain evidence="3">cv. 9930</strain>
    </source>
</reference>
<name>A0A0A0KN97_CUCSA</name>
<dbReference type="Gramene" id="KGN51028">
    <property type="protein sequence ID" value="KGN51028"/>
    <property type="gene ID" value="Csa_5G409700"/>
</dbReference>
<dbReference type="AlphaFoldDB" id="A0A0A0KN97"/>
<keyword evidence="3" id="KW-1185">Reference proteome</keyword>
<sequence length="63" mass="7485">MAPINELFLLPASIARRRKRRRRKKAKSIAELKVQLESSRRKWDGDDHGGLRETERRGNREED</sequence>
<evidence type="ECO:0000313" key="3">
    <source>
        <dbReference type="Proteomes" id="UP000029981"/>
    </source>
</evidence>
<dbReference type="EMBL" id="CM002926">
    <property type="protein sequence ID" value="KGN51028.1"/>
    <property type="molecule type" value="Genomic_DNA"/>
</dbReference>
<feature type="region of interest" description="Disordered" evidence="1">
    <location>
        <begin position="39"/>
        <end position="63"/>
    </location>
</feature>
<reference evidence="2 3" key="4">
    <citation type="journal article" date="2011" name="BMC Genomics">
        <title>RNA-Seq improves annotation of protein-coding genes in the cucumber genome.</title>
        <authorList>
            <person name="Li Z."/>
            <person name="Zhang Z."/>
            <person name="Yan P."/>
            <person name="Huang S."/>
            <person name="Fei Z."/>
            <person name="Lin K."/>
        </authorList>
    </citation>
    <scope>NUCLEOTIDE SEQUENCE [LARGE SCALE GENOMIC DNA]</scope>
    <source>
        <strain evidence="3">cv. 9930</strain>
    </source>
</reference>
<gene>
    <name evidence="2" type="ORF">Csa_5G409700</name>
</gene>
<reference evidence="2 3" key="1">
    <citation type="journal article" date="2009" name="Nat. Genet.">
        <title>The genome of the cucumber, Cucumis sativus L.</title>
        <authorList>
            <person name="Huang S."/>
            <person name="Li R."/>
            <person name="Zhang Z."/>
            <person name="Li L."/>
            <person name="Gu X."/>
            <person name="Fan W."/>
            <person name="Lucas W.J."/>
            <person name="Wang X."/>
            <person name="Xie B."/>
            <person name="Ni P."/>
            <person name="Ren Y."/>
            <person name="Zhu H."/>
            <person name="Li J."/>
            <person name="Lin K."/>
            <person name="Jin W."/>
            <person name="Fei Z."/>
            <person name="Li G."/>
            <person name="Staub J."/>
            <person name="Kilian A."/>
            <person name="van der Vossen E.A."/>
            <person name="Wu Y."/>
            <person name="Guo J."/>
            <person name="He J."/>
            <person name="Jia Z."/>
            <person name="Ren Y."/>
            <person name="Tian G."/>
            <person name="Lu Y."/>
            <person name="Ruan J."/>
            <person name="Qian W."/>
            <person name="Wang M."/>
            <person name="Huang Q."/>
            <person name="Li B."/>
            <person name="Xuan Z."/>
            <person name="Cao J."/>
            <person name="Asan"/>
            <person name="Wu Z."/>
            <person name="Zhang J."/>
            <person name="Cai Q."/>
            <person name="Bai Y."/>
            <person name="Zhao B."/>
            <person name="Han Y."/>
            <person name="Li Y."/>
            <person name="Li X."/>
            <person name="Wang S."/>
            <person name="Shi Q."/>
            <person name="Liu S."/>
            <person name="Cho W.K."/>
            <person name="Kim J.Y."/>
            <person name="Xu Y."/>
            <person name="Heller-Uszynska K."/>
            <person name="Miao H."/>
            <person name="Cheng Z."/>
            <person name="Zhang S."/>
            <person name="Wu J."/>
            <person name="Yang Y."/>
            <person name="Kang H."/>
            <person name="Li M."/>
            <person name="Liang H."/>
            <person name="Ren X."/>
            <person name="Shi Z."/>
            <person name="Wen M."/>
            <person name="Jian M."/>
            <person name="Yang H."/>
            <person name="Zhang G."/>
            <person name="Yang Z."/>
            <person name="Chen R."/>
            <person name="Liu S."/>
            <person name="Li J."/>
            <person name="Ma L."/>
            <person name="Liu H."/>
            <person name="Zhou Y."/>
            <person name="Zhao J."/>
            <person name="Fang X."/>
            <person name="Li G."/>
            <person name="Fang L."/>
            <person name="Li Y."/>
            <person name="Liu D."/>
            <person name="Zheng H."/>
            <person name="Zhang Y."/>
            <person name="Qin N."/>
            <person name="Li Z."/>
            <person name="Yang G."/>
            <person name="Yang S."/>
            <person name="Bolund L."/>
            <person name="Kristiansen K."/>
            <person name="Zheng H."/>
            <person name="Li S."/>
            <person name="Zhang X."/>
            <person name="Yang H."/>
            <person name="Wang J."/>
            <person name="Sun R."/>
            <person name="Zhang B."/>
            <person name="Jiang S."/>
            <person name="Wang J."/>
            <person name="Du Y."/>
            <person name="Li S."/>
        </authorList>
    </citation>
    <scope>NUCLEOTIDE SEQUENCE [LARGE SCALE GENOMIC DNA]</scope>
    <source>
        <strain evidence="3">cv. 9930</strain>
    </source>
</reference>
<dbReference type="Proteomes" id="UP000029981">
    <property type="component" value="Chromosome 5"/>
</dbReference>